<feature type="compositionally biased region" description="Basic and acidic residues" evidence="4">
    <location>
        <begin position="126"/>
        <end position="135"/>
    </location>
</feature>
<dbReference type="AlphaFoldDB" id="A0A2T7PX21"/>
<dbReference type="STRING" id="400727.A0A2T7PX21"/>
<feature type="domain" description="HMG box" evidence="5">
    <location>
        <begin position="34"/>
        <end position="102"/>
    </location>
</feature>
<evidence type="ECO:0000256" key="1">
    <source>
        <dbReference type="ARBA" id="ARBA00023125"/>
    </source>
</evidence>
<sequence>MESYPSYASCVHRPFQDARCFISMSQSIQSPDAPKQPPGAFVKFMLEKYSEIQKNNPGATIFKISKVASQLWRELDPEERNAYNLHAQEEYQDYKQKYLVFLDGLSEQEKAQLHNDKRAKRAHRERLKEKQEFRSLGRPKKPPNAFMLFVRSSRLDQGDASVIQFSKRLADYWHNIPKEEKEIYEEDAKVRREQYFKELEEWEKKMIEMGRKDVVRKKSLAKFERTSVS</sequence>
<dbReference type="InterPro" id="IPR036910">
    <property type="entry name" value="HMG_box_dom_sf"/>
</dbReference>
<dbReference type="InterPro" id="IPR009071">
    <property type="entry name" value="HMG_box_dom"/>
</dbReference>
<dbReference type="Pfam" id="PF00505">
    <property type="entry name" value="HMG_box"/>
    <property type="match status" value="2"/>
</dbReference>
<evidence type="ECO:0000256" key="4">
    <source>
        <dbReference type="SAM" id="MobiDB-lite"/>
    </source>
</evidence>
<accession>A0A2T7PX21</accession>
<keyword evidence="1 2" id="KW-0238">DNA-binding</keyword>
<name>A0A2T7PX21_POMCA</name>
<evidence type="ECO:0000256" key="3">
    <source>
        <dbReference type="SAM" id="Coils"/>
    </source>
</evidence>
<evidence type="ECO:0000313" key="6">
    <source>
        <dbReference type="EMBL" id="PVD37964.1"/>
    </source>
</evidence>
<dbReference type="GO" id="GO:0005634">
    <property type="term" value="C:nucleus"/>
    <property type="evidence" value="ECO:0007669"/>
    <property type="project" value="UniProtKB-UniRule"/>
</dbReference>
<dbReference type="SUPFAM" id="SSF47095">
    <property type="entry name" value="HMG-box"/>
    <property type="match status" value="2"/>
</dbReference>
<dbReference type="PANTHER" id="PTHR48112:SF38">
    <property type="entry name" value="TRANSCRIPTION FACTOR A, MITOCHONDRIAL-LIKE PROTEIN"/>
    <property type="match status" value="1"/>
</dbReference>
<keyword evidence="7" id="KW-1185">Reference proteome</keyword>
<dbReference type="EMBL" id="PZQS01000001">
    <property type="protein sequence ID" value="PVD37964.1"/>
    <property type="molecule type" value="Genomic_DNA"/>
</dbReference>
<feature type="DNA-binding region" description="HMG box" evidence="2">
    <location>
        <begin position="139"/>
        <end position="203"/>
    </location>
</feature>
<dbReference type="GO" id="GO:0003677">
    <property type="term" value="F:DNA binding"/>
    <property type="evidence" value="ECO:0007669"/>
    <property type="project" value="UniProtKB-UniRule"/>
</dbReference>
<feature type="region of interest" description="Disordered" evidence="4">
    <location>
        <begin position="112"/>
        <end position="140"/>
    </location>
</feature>
<evidence type="ECO:0000313" key="7">
    <source>
        <dbReference type="Proteomes" id="UP000245119"/>
    </source>
</evidence>
<dbReference type="SMART" id="SM00398">
    <property type="entry name" value="HMG"/>
    <property type="match status" value="2"/>
</dbReference>
<dbReference type="InterPro" id="IPR050342">
    <property type="entry name" value="HMGB"/>
</dbReference>
<dbReference type="OrthoDB" id="1919336at2759"/>
<evidence type="ECO:0000256" key="2">
    <source>
        <dbReference type="PROSITE-ProRule" id="PRU00267"/>
    </source>
</evidence>
<dbReference type="PROSITE" id="PS50118">
    <property type="entry name" value="HMG_BOX_2"/>
    <property type="match status" value="2"/>
</dbReference>
<dbReference type="Proteomes" id="UP000245119">
    <property type="component" value="Linkage Group LG1"/>
</dbReference>
<dbReference type="PANTHER" id="PTHR48112">
    <property type="entry name" value="HIGH MOBILITY GROUP PROTEIN DSP1"/>
    <property type="match status" value="1"/>
</dbReference>
<reference evidence="6 7" key="1">
    <citation type="submission" date="2018-04" db="EMBL/GenBank/DDBJ databases">
        <title>The genome of golden apple snail Pomacea canaliculata provides insight into stress tolerance and invasive adaptation.</title>
        <authorList>
            <person name="Liu C."/>
            <person name="Liu B."/>
            <person name="Ren Y."/>
            <person name="Zhang Y."/>
            <person name="Wang H."/>
            <person name="Li S."/>
            <person name="Jiang F."/>
            <person name="Yin L."/>
            <person name="Zhang G."/>
            <person name="Qian W."/>
            <person name="Fan W."/>
        </authorList>
    </citation>
    <scope>NUCLEOTIDE SEQUENCE [LARGE SCALE GENOMIC DNA]</scope>
    <source>
        <strain evidence="6">SZHN2017</strain>
        <tissue evidence="6">Muscle</tissue>
    </source>
</reference>
<dbReference type="CDD" id="cd00084">
    <property type="entry name" value="HMG-box_SF"/>
    <property type="match status" value="1"/>
</dbReference>
<keyword evidence="2" id="KW-0539">Nucleus</keyword>
<dbReference type="GO" id="GO:0006357">
    <property type="term" value="P:regulation of transcription by RNA polymerase II"/>
    <property type="evidence" value="ECO:0007669"/>
    <property type="project" value="TreeGrafter"/>
</dbReference>
<feature type="domain" description="HMG box" evidence="5">
    <location>
        <begin position="139"/>
        <end position="203"/>
    </location>
</feature>
<organism evidence="6 7">
    <name type="scientific">Pomacea canaliculata</name>
    <name type="common">Golden apple snail</name>
    <dbReference type="NCBI Taxonomy" id="400727"/>
    <lineage>
        <taxon>Eukaryota</taxon>
        <taxon>Metazoa</taxon>
        <taxon>Spiralia</taxon>
        <taxon>Lophotrochozoa</taxon>
        <taxon>Mollusca</taxon>
        <taxon>Gastropoda</taxon>
        <taxon>Caenogastropoda</taxon>
        <taxon>Architaenioglossa</taxon>
        <taxon>Ampullarioidea</taxon>
        <taxon>Ampullariidae</taxon>
        <taxon>Pomacea</taxon>
    </lineage>
</organism>
<protein>
    <recommendedName>
        <fullName evidence="5">HMG box domain-containing protein</fullName>
    </recommendedName>
</protein>
<dbReference type="Gene3D" id="1.10.30.10">
    <property type="entry name" value="High mobility group box domain"/>
    <property type="match status" value="2"/>
</dbReference>
<gene>
    <name evidence="6" type="ORF">C0Q70_00566</name>
</gene>
<evidence type="ECO:0000259" key="5">
    <source>
        <dbReference type="PROSITE" id="PS50118"/>
    </source>
</evidence>
<comment type="caution">
    <text evidence="6">The sequence shown here is derived from an EMBL/GenBank/DDBJ whole genome shotgun (WGS) entry which is preliminary data.</text>
</comment>
<keyword evidence="3" id="KW-0175">Coiled coil</keyword>
<feature type="coiled-coil region" evidence="3">
    <location>
        <begin position="185"/>
        <end position="212"/>
    </location>
</feature>
<feature type="DNA-binding region" description="HMG box" evidence="2">
    <location>
        <begin position="34"/>
        <end position="102"/>
    </location>
</feature>
<proteinExistence type="predicted"/>